<dbReference type="PANTHER" id="PTHR22442:SF3">
    <property type="entry name" value="SOLUBLE LAMIN-ASSOCIATED PROTEIN OF 75 KDA"/>
    <property type="match status" value="1"/>
</dbReference>
<dbReference type="Ensembl" id="ENSELUT00000016047.3">
    <property type="protein sequence ID" value="ENSELUP00000002237.2"/>
    <property type="gene ID" value="ENSELUG00000003641.3"/>
</dbReference>
<feature type="compositionally biased region" description="Basic residues" evidence="1">
    <location>
        <begin position="795"/>
        <end position="816"/>
    </location>
</feature>
<dbReference type="InParanoid" id="A0A3P8XGL3"/>
<feature type="region of interest" description="Disordered" evidence="1">
    <location>
        <begin position="432"/>
        <end position="816"/>
    </location>
</feature>
<dbReference type="OrthoDB" id="8954808at2759"/>
<feature type="compositionally biased region" description="Basic and acidic residues" evidence="1">
    <location>
        <begin position="470"/>
        <end position="493"/>
    </location>
</feature>
<name>A0A3P8XGL3_ESOLU</name>
<dbReference type="Proteomes" id="UP000265140">
    <property type="component" value="Chromosome 14"/>
</dbReference>
<evidence type="ECO:0000313" key="3">
    <source>
        <dbReference type="Ensembl" id="ENSELUP00000002237.2"/>
    </source>
</evidence>
<dbReference type="STRING" id="8010.ENSELUP00000002237"/>
<dbReference type="PANTHER" id="PTHR22442">
    <property type="match status" value="1"/>
</dbReference>
<protein>
    <recommendedName>
        <fullName evidence="2">Integrase catalytic domain-containing protein</fullName>
    </recommendedName>
</protein>
<dbReference type="InterPro" id="IPR036397">
    <property type="entry name" value="RNaseH_sf"/>
</dbReference>
<reference evidence="3" key="3">
    <citation type="submission" date="2025-08" db="UniProtKB">
        <authorList>
            <consortium name="Ensembl"/>
        </authorList>
    </citation>
    <scope>IDENTIFICATION</scope>
</reference>
<organism evidence="3 4">
    <name type="scientific">Esox lucius</name>
    <name type="common">Northern pike</name>
    <dbReference type="NCBI Taxonomy" id="8010"/>
    <lineage>
        <taxon>Eukaryota</taxon>
        <taxon>Metazoa</taxon>
        <taxon>Chordata</taxon>
        <taxon>Craniata</taxon>
        <taxon>Vertebrata</taxon>
        <taxon>Euteleostomi</taxon>
        <taxon>Actinopterygii</taxon>
        <taxon>Neopterygii</taxon>
        <taxon>Teleostei</taxon>
        <taxon>Protacanthopterygii</taxon>
        <taxon>Esociformes</taxon>
        <taxon>Esocidae</taxon>
        <taxon>Esox</taxon>
    </lineage>
</organism>
<keyword evidence="4" id="KW-1185">Reference proteome</keyword>
<feature type="compositionally biased region" description="Acidic residues" evidence="1">
    <location>
        <begin position="769"/>
        <end position="786"/>
    </location>
</feature>
<dbReference type="InterPro" id="IPR029625">
    <property type="entry name" value="FAM169"/>
</dbReference>
<dbReference type="PROSITE" id="PS50994">
    <property type="entry name" value="INTEGRASE"/>
    <property type="match status" value="1"/>
</dbReference>
<dbReference type="Gene3D" id="3.30.420.10">
    <property type="entry name" value="Ribonuclease H-like superfamily/Ribonuclease H"/>
    <property type="match status" value="1"/>
</dbReference>
<dbReference type="GO" id="GO:0003676">
    <property type="term" value="F:nucleic acid binding"/>
    <property type="evidence" value="ECO:0007669"/>
    <property type="project" value="InterPro"/>
</dbReference>
<evidence type="ECO:0000259" key="2">
    <source>
        <dbReference type="PROSITE" id="PS50994"/>
    </source>
</evidence>
<evidence type="ECO:0000313" key="4">
    <source>
        <dbReference type="Proteomes" id="UP000265140"/>
    </source>
</evidence>
<dbReference type="SUPFAM" id="SSF53098">
    <property type="entry name" value="Ribonuclease H-like"/>
    <property type="match status" value="1"/>
</dbReference>
<feature type="domain" description="Integrase catalytic" evidence="2">
    <location>
        <begin position="1"/>
        <end position="125"/>
    </location>
</feature>
<reference evidence="3" key="4">
    <citation type="submission" date="2025-09" db="UniProtKB">
        <authorList>
            <consortium name="Ensembl"/>
        </authorList>
    </citation>
    <scope>IDENTIFICATION</scope>
</reference>
<dbReference type="GO" id="GO:0015074">
    <property type="term" value="P:DNA integration"/>
    <property type="evidence" value="ECO:0007669"/>
    <property type="project" value="InterPro"/>
</dbReference>
<feature type="compositionally biased region" description="Basic and acidic residues" evidence="1">
    <location>
        <begin position="759"/>
        <end position="768"/>
    </location>
</feature>
<dbReference type="Bgee" id="ENSELUG00000003641">
    <property type="expression patterns" value="Expressed in testis and 9 other cell types or tissues"/>
</dbReference>
<proteinExistence type="predicted"/>
<dbReference type="OMA" id="FLCHSEN"/>
<feature type="compositionally biased region" description="Acidic residues" evidence="1">
    <location>
        <begin position="459"/>
        <end position="469"/>
    </location>
</feature>
<reference evidence="4" key="1">
    <citation type="journal article" date="2014" name="PLoS ONE">
        <title>The genome and linkage map of the northern pike (Esox lucius): conserved synteny revealed between the salmonid sister group and the Neoteleostei.</title>
        <authorList>
            <person name="Rondeau E.B."/>
            <person name="Minkley D.R."/>
            <person name="Leong J.S."/>
            <person name="Messmer A.M."/>
            <person name="Jantzen J.R."/>
            <person name="von Schalburg K.R."/>
            <person name="Lemon C."/>
            <person name="Bird N.H."/>
            <person name="Koop B.F."/>
        </authorList>
    </citation>
    <scope>NUCLEOTIDE SEQUENCE</scope>
</reference>
<evidence type="ECO:0000256" key="1">
    <source>
        <dbReference type="SAM" id="MobiDB-lite"/>
    </source>
</evidence>
<dbReference type="GeneTree" id="ENSGT00510000048902"/>
<feature type="compositionally biased region" description="Acidic residues" evidence="1">
    <location>
        <begin position="649"/>
        <end position="660"/>
    </location>
</feature>
<dbReference type="AlphaFoldDB" id="A0A3P8XGL3"/>
<reference evidence="3" key="2">
    <citation type="submission" date="2020-02" db="EMBL/GenBank/DDBJ databases">
        <title>Esox lucius (northern pike) genome, fEsoLuc1, primary haplotype.</title>
        <authorList>
            <person name="Myers G."/>
            <person name="Karagic N."/>
            <person name="Meyer A."/>
            <person name="Pippel M."/>
            <person name="Reichard M."/>
            <person name="Winkler S."/>
            <person name="Tracey A."/>
            <person name="Sims Y."/>
            <person name="Howe K."/>
            <person name="Rhie A."/>
            <person name="Formenti G."/>
            <person name="Durbin R."/>
            <person name="Fedrigo O."/>
            <person name="Jarvis E.D."/>
        </authorList>
    </citation>
    <scope>NUCLEOTIDE SEQUENCE [LARGE SCALE GENOMIC DNA]</scope>
</reference>
<accession>A0A3P8XGL3</accession>
<feature type="compositionally biased region" description="Basic and acidic residues" evidence="1">
    <location>
        <begin position="517"/>
        <end position="526"/>
    </location>
</feature>
<dbReference type="InterPro" id="IPR012337">
    <property type="entry name" value="RNaseH-like_sf"/>
</dbReference>
<sequence length="816" mass="91845">MLRCCFTGFPEFGLLEDIVTDCGPEFTSRVWKAFMSRLGMVVSLTSGYHPQANGQAERTNQELGRFLRSYCMDHLGMEFPVDMLGSIRPEEEEQAAHRYMTQLRYISLDQADTFTLPSHRKIRISLSNVGFMPIYGGDLKHKILALFAPDDQLTAVALFLAGQWWSIEDLLKTSDPSRTGLIKVRSLGERIILYVLNRIVYRVGEMDQPEVPFLCHGQHEFAKLLWKDGHAIGFYSVKPKDSLCSNFVTQRYQLPVMDSIFVRKRHRGNGHGLEMLEDFVDSFKDDQLGLKYPLSLTMYKVCRQYLCRYPADQDLLWVVEGVGGPYQRESISSKIKALGLKGVIRMGKANGDHREDNLNSTDIHMEDNCLDLTGDVLVVNKPLTFTEVLDETPLSPNRSGSHNKRSREEMEDFTDESQPLKMNRFEDEEAIEGTTPTTVEGGVEEAEEDKESREPISVVEEDATTQDLEEVNRELTDDQDKEERVEEKMEGEMAPKQPEAMLENILTEEGSEIEEEAVVKDKKSTEAKGTVEASSVESAEPVVENEDPLGLVKQPASTPEEDHSPTKPKPVESSISGEDAVEDACVLSEGAERQLPEEAGASLMEGEEKTEGDSEGPGKFSEEPSAVDSISQETELQDGLADLSFQPLEEAENQLPAEEEEKAKEVLDQEEEIKEVAEKAQMVEEEEEEEEEESEISDDGEDKVPSSRRGGSNSQTPPKRKSERLSRGVIELQELDTEQSEVTEEEEEKATVTEEEEGAVEHSLVEVDKAEDDDDEEEEEGEEEEQPPVIDQRALRRKSKTSQTPKKARGKRRSKI</sequence>
<feature type="compositionally biased region" description="Low complexity" evidence="1">
    <location>
        <begin position="432"/>
        <end position="441"/>
    </location>
</feature>
<feature type="region of interest" description="Disordered" evidence="1">
    <location>
        <begin position="390"/>
        <end position="417"/>
    </location>
</feature>
<dbReference type="InterPro" id="IPR001584">
    <property type="entry name" value="Integrase_cat-core"/>
</dbReference>
<feature type="compositionally biased region" description="Acidic residues" evidence="1">
    <location>
        <begin position="733"/>
        <end position="758"/>
    </location>
</feature>
<feature type="compositionally biased region" description="Acidic residues" evidence="1">
    <location>
        <begin position="683"/>
        <end position="701"/>
    </location>
</feature>